<dbReference type="Pfam" id="PF06580">
    <property type="entry name" value="His_kinase"/>
    <property type="match status" value="1"/>
</dbReference>
<reference evidence="3" key="1">
    <citation type="journal article" date="2019" name="Int. J. Syst. Evol. Microbiol.">
        <title>The Global Catalogue of Microorganisms (GCM) 10K type strain sequencing project: providing services to taxonomists for standard genome sequencing and annotation.</title>
        <authorList>
            <consortium name="The Broad Institute Genomics Platform"/>
            <consortium name="The Broad Institute Genome Sequencing Center for Infectious Disease"/>
            <person name="Wu L."/>
            <person name="Ma J."/>
        </authorList>
    </citation>
    <scope>NUCLEOTIDE SEQUENCE [LARGE SCALE GENOMIC DNA]</scope>
    <source>
        <strain evidence="3">CECT 7184</strain>
    </source>
</reference>
<keyword evidence="2" id="KW-0418">Kinase</keyword>
<keyword evidence="3" id="KW-1185">Reference proteome</keyword>
<evidence type="ECO:0000259" key="1">
    <source>
        <dbReference type="Pfam" id="PF06580"/>
    </source>
</evidence>
<evidence type="ECO:0000313" key="2">
    <source>
        <dbReference type="EMBL" id="MDN3710216.1"/>
    </source>
</evidence>
<evidence type="ECO:0000313" key="3">
    <source>
        <dbReference type="Proteomes" id="UP001242368"/>
    </source>
</evidence>
<protein>
    <submittedName>
        <fullName evidence="2">Histidine kinase</fullName>
    </submittedName>
</protein>
<dbReference type="InterPro" id="IPR010559">
    <property type="entry name" value="Sig_transdc_His_kin_internal"/>
</dbReference>
<proteinExistence type="predicted"/>
<dbReference type="Proteomes" id="UP001242368">
    <property type="component" value="Unassembled WGS sequence"/>
</dbReference>
<dbReference type="EMBL" id="JAUFQU010000078">
    <property type="protein sequence ID" value="MDN3710216.1"/>
    <property type="molecule type" value="Genomic_DNA"/>
</dbReference>
<comment type="caution">
    <text evidence="2">The sequence shown here is derived from an EMBL/GenBank/DDBJ whole genome shotgun (WGS) entry which is preliminary data.</text>
</comment>
<gene>
    <name evidence="2" type="ORF">QW060_25445</name>
</gene>
<feature type="domain" description="Signal transduction histidine kinase internal region" evidence="1">
    <location>
        <begin position="31"/>
        <end position="57"/>
    </location>
</feature>
<keyword evidence="2" id="KW-0808">Transferase</keyword>
<sequence length="66" mass="7474">MITVLMAIGYVMQELILKIRTKADRKPADLAELQLLKSQISPHFLFNVLTVLCIIAENIHETPDVI</sequence>
<name>A0ABT8D1H4_9FLAO</name>
<accession>A0ABT8D1H4</accession>
<dbReference type="GO" id="GO:0016301">
    <property type="term" value="F:kinase activity"/>
    <property type="evidence" value="ECO:0007669"/>
    <property type="project" value="UniProtKB-KW"/>
</dbReference>
<organism evidence="2 3">
    <name type="scientific">Paenimyroides ceti</name>
    <dbReference type="NCBI Taxonomy" id="395087"/>
    <lineage>
        <taxon>Bacteria</taxon>
        <taxon>Pseudomonadati</taxon>
        <taxon>Bacteroidota</taxon>
        <taxon>Flavobacteriia</taxon>
        <taxon>Flavobacteriales</taxon>
        <taxon>Flavobacteriaceae</taxon>
        <taxon>Paenimyroides</taxon>
    </lineage>
</organism>
<dbReference type="RefSeq" id="WP_290365450.1">
    <property type="nucleotide sequence ID" value="NZ_JAUFQU010000078.1"/>
</dbReference>